<dbReference type="Gene3D" id="2.40.50.100">
    <property type="match status" value="1"/>
</dbReference>
<dbReference type="GO" id="GO:0009306">
    <property type="term" value="P:protein secretion"/>
    <property type="evidence" value="ECO:0007669"/>
    <property type="project" value="InterPro"/>
</dbReference>
<dbReference type="InterPro" id="IPR050739">
    <property type="entry name" value="MFP"/>
</dbReference>
<evidence type="ECO:0000259" key="9">
    <source>
        <dbReference type="Pfam" id="PF26002"/>
    </source>
</evidence>
<name>A0A0L0GJ12_9ENTR</name>
<dbReference type="InterPro" id="IPR058625">
    <property type="entry name" value="MdtA-like_BSH"/>
</dbReference>
<evidence type="ECO:0000256" key="7">
    <source>
        <dbReference type="SAM" id="Phobius"/>
    </source>
</evidence>
<sequence>MKTSLHDAAIDDPGTRRYSEHAGSSRIILLSTLLFAALGVWAWFGILDEVSTGTGKVVPSSREQILQSLDGGVLAELTVREGDQVQAGQIVARLDPTRSESNVGESAARYRASLASSARLYAEVNDLPLTFPDALNAWPELIASETRLFKSRRAQLTDSEAELRTALVSVNKELAITERLEKSGAASHVEVLRLQRQKSDLGLKITDLRSQYYVQAREALSKANAEVDILSAIIKGREDSVTRLTVRSPVRGIVKNIQVTTIGGVIPPNGEMMEIVPVDDRLLIEARLSPRDIAFIHPDQRALVKITAYDYAIYGGLEGAVETISPDTIQDKVKPEIVYYRVFIRTHQDYLMNKAGRHFSIVPGMIASVDIKTGEKSIVDYLIKPFNRAKEALRER</sequence>
<dbReference type="Proteomes" id="UP000037393">
    <property type="component" value="Unassembled WGS sequence"/>
</dbReference>
<dbReference type="GO" id="GO:0016020">
    <property type="term" value="C:membrane"/>
    <property type="evidence" value="ECO:0007669"/>
    <property type="project" value="UniProtKB-SubCell"/>
</dbReference>
<feature type="domain" description="Multidrug resistance protein MdtA-like barrel-sandwich hybrid" evidence="8">
    <location>
        <begin position="72"/>
        <end position="266"/>
    </location>
</feature>
<feature type="domain" description="AprE-like beta-barrel" evidence="9">
    <location>
        <begin position="282"/>
        <end position="374"/>
    </location>
</feature>
<keyword evidence="3" id="KW-0813">Transport</keyword>
<dbReference type="Gene3D" id="2.40.30.170">
    <property type="match status" value="1"/>
</dbReference>
<comment type="similarity">
    <text evidence="2">Belongs to the membrane fusion protein (MFP) (TC 8.A.1) family.</text>
</comment>
<keyword evidence="4 7" id="KW-0812">Transmembrane</keyword>
<evidence type="ECO:0000313" key="10">
    <source>
        <dbReference type="EMBL" id="KNC88318.1"/>
    </source>
</evidence>
<evidence type="ECO:0000256" key="5">
    <source>
        <dbReference type="ARBA" id="ARBA00022989"/>
    </source>
</evidence>
<dbReference type="PATRIC" id="fig|379893.4.peg.2323"/>
<dbReference type="PROSITE" id="PS00543">
    <property type="entry name" value="HLYD_FAMILY"/>
    <property type="match status" value="1"/>
</dbReference>
<dbReference type="EMBL" id="JNGI01000184">
    <property type="protein sequence ID" value="KNC88318.1"/>
    <property type="molecule type" value="Genomic_DNA"/>
</dbReference>
<dbReference type="Pfam" id="PF25917">
    <property type="entry name" value="BSH_RND"/>
    <property type="match status" value="1"/>
</dbReference>
<dbReference type="PANTHER" id="PTHR30386:SF26">
    <property type="entry name" value="TRANSPORT PROTEIN COMB"/>
    <property type="match status" value="1"/>
</dbReference>
<dbReference type="InterPro" id="IPR058982">
    <property type="entry name" value="Beta-barrel_AprE"/>
</dbReference>
<dbReference type="PRINTS" id="PR01490">
    <property type="entry name" value="RTXTOXIND"/>
</dbReference>
<comment type="subcellular location">
    <subcellularLocation>
        <location evidence="1">Membrane</location>
        <topology evidence="1">Single-pass membrane protein</topology>
    </subcellularLocation>
</comment>
<accession>A0A0L0GJ12</accession>
<keyword evidence="5 7" id="KW-1133">Transmembrane helix</keyword>
<dbReference type="InterPro" id="IPR006144">
    <property type="entry name" value="Secretion_HlyD_CS"/>
</dbReference>
<evidence type="ECO:0000256" key="2">
    <source>
        <dbReference type="ARBA" id="ARBA00009477"/>
    </source>
</evidence>
<evidence type="ECO:0000256" key="1">
    <source>
        <dbReference type="ARBA" id="ARBA00004167"/>
    </source>
</evidence>
<evidence type="ECO:0000256" key="3">
    <source>
        <dbReference type="ARBA" id="ARBA00022448"/>
    </source>
</evidence>
<dbReference type="OrthoDB" id="9775513at2"/>
<proteinExistence type="inferred from homology"/>
<keyword evidence="6 7" id="KW-0472">Membrane</keyword>
<evidence type="ECO:0000256" key="4">
    <source>
        <dbReference type="ARBA" id="ARBA00022692"/>
    </source>
</evidence>
<gene>
    <name evidence="10" type="ORF">GM31_11415</name>
</gene>
<dbReference type="Pfam" id="PF26002">
    <property type="entry name" value="Beta-barrel_AprE"/>
    <property type="match status" value="1"/>
</dbReference>
<dbReference type="RefSeq" id="WP_049858317.1">
    <property type="nucleotide sequence ID" value="NZ_JNGI01000184.1"/>
</dbReference>
<comment type="caution">
    <text evidence="10">The sequence shown here is derived from an EMBL/GenBank/DDBJ whole genome shotgun (WGS) entry which is preliminary data.</text>
</comment>
<protein>
    <submittedName>
        <fullName evidence="10">Secretion protein HlyD</fullName>
    </submittedName>
</protein>
<dbReference type="PANTHER" id="PTHR30386">
    <property type="entry name" value="MEMBRANE FUSION SUBUNIT OF EMRAB-TOLC MULTIDRUG EFFLUX PUMP"/>
    <property type="match status" value="1"/>
</dbReference>
<dbReference type="STRING" id="379893.GCA_001297775_02587"/>
<reference evidence="10 11" key="1">
    <citation type="journal article" date="2015" name="Appl. Environ. Microbiol.">
        <title>The Enterobacterium Trabulsiella odontotermitis Presents Novel Adaptations Related to Its Association with Fungus-Growing Termites.</title>
        <authorList>
            <person name="Sapountzis P."/>
            <person name="Gruntjes T."/>
            <person name="Otani S."/>
            <person name="Estevez J."/>
            <person name="da Costa R.R."/>
            <person name="Plunkett G.3rd."/>
            <person name="Perna N.T."/>
            <person name="Poulsen M."/>
        </authorList>
    </citation>
    <scope>NUCLEOTIDE SEQUENCE [LARGE SCALE GENOMIC DNA]</scope>
    <source>
        <strain evidence="10 11">12</strain>
    </source>
</reference>
<evidence type="ECO:0000313" key="11">
    <source>
        <dbReference type="Proteomes" id="UP000037393"/>
    </source>
</evidence>
<feature type="transmembrane region" description="Helical" evidence="7">
    <location>
        <begin position="27"/>
        <end position="46"/>
    </location>
</feature>
<evidence type="ECO:0000259" key="8">
    <source>
        <dbReference type="Pfam" id="PF25917"/>
    </source>
</evidence>
<evidence type="ECO:0000256" key="6">
    <source>
        <dbReference type="ARBA" id="ARBA00023136"/>
    </source>
</evidence>
<dbReference type="AlphaFoldDB" id="A0A0L0GJ12"/>
<keyword evidence="11" id="KW-1185">Reference proteome</keyword>
<organism evidence="10 11">
    <name type="scientific">Trabulsiella odontotermitis</name>
    <dbReference type="NCBI Taxonomy" id="379893"/>
    <lineage>
        <taxon>Bacteria</taxon>
        <taxon>Pseudomonadati</taxon>
        <taxon>Pseudomonadota</taxon>
        <taxon>Gammaproteobacteria</taxon>
        <taxon>Enterobacterales</taxon>
        <taxon>Enterobacteriaceae</taxon>
        <taxon>Trabulsiella</taxon>
    </lineage>
</organism>